<dbReference type="UniPathway" id="UPA01057">
    <property type="reaction ID" value="UER00164"/>
</dbReference>
<dbReference type="GO" id="GO:0009234">
    <property type="term" value="P:menaquinone biosynthetic process"/>
    <property type="evidence" value="ECO:0007669"/>
    <property type="project" value="UniProtKB-UniRule"/>
</dbReference>
<evidence type="ECO:0000256" key="4">
    <source>
        <dbReference type="ARBA" id="ARBA00023052"/>
    </source>
</evidence>
<dbReference type="PANTHER" id="PTHR42916:SF1">
    <property type="entry name" value="PROTEIN PHYLLO, CHLOROPLASTIC"/>
    <property type="match status" value="1"/>
</dbReference>
<dbReference type="InterPro" id="IPR012001">
    <property type="entry name" value="Thiamin_PyroP_enz_TPP-bd_dom"/>
</dbReference>
<dbReference type="InterPro" id="IPR029061">
    <property type="entry name" value="THDP-binding"/>
</dbReference>
<reference evidence="9 10" key="1">
    <citation type="submission" date="2016-10" db="EMBL/GenBank/DDBJ databases">
        <authorList>
            <person name="de Groot N.N."/>
        </authorList>
    </citation>
    <scope>NUCLEOTIDE SEQUENCE [LARGE SCALE GENOMIC DNA]</scope>
    <source>
        <strain evidence="9 10">MON 2.2</strain>
    </source>
</reference>
<comment type="pathway">
    <text evidence="6">Quinol/quinone metabolism; 1,4-dihydroxy-2-naphthoate biosynthesis; 1,4-dihydroxy-2-naphthoate from chorismate: step 2/7.</text>
</comment>
<organism evidence="9 10">
    <name type="scientific">Auraticoccus monumenti</name>
    <dbReference type="NCBI Taxonomy" id="675864"/>
    <lineage>
        <taxon>Bacteria</taxon>
        <taxon>Bacillati</taxon>
        <taxon>Actinomycetota</taxon>
        <taxon>Actinomycetes</taxon>
        <taxon>Propionibacteriales</taxon>
        <taxon>Propionibacteriaceae</taxon>
        <taxon>Auraticoccus</taxon>
    </lineage>
</organism>
<dbReference type="PANTHER" id="PTHR42916">
    <property type="entry name" value="2-SUCCINYL-5-ENOLPYRUVYL-6-HYDROXY-3-CYCLOHEXENE-1-CARBOXYLATE SYNTHASE"/>
    <property type="match status" value="1"/>
</dbReference>
<comment type="catalytic activity">
    <reaction evidence="6">
        <text>isochorismate + 2-oxoglutarate + H(+) = 5-enolpyruvoyl-6-hydroxy-2-succinyl-cyclohex-3-ene-1-carboxylate + CO2</text>
        <dbReference type="Rhea" id="RHEA:25593"/>
        <dbReference type="ChEBI" id="CHEBI:15378"/>
        <dbReference type="ChEBI" id="CHEBI:16526"/>
        <dbReference type="ChEBI" id="CHEBI:16810"/>
        <dbReference type="ChEBI" id="CHEBI:29780"/>
        <dbReference type="ChEBI" id="CHEBI:58818"/>
        <dbReference type="EC" id="2.2.1.9"/>
    </reaction>
</comment>
<evidence type="ECO:0000313" key="9">
    <source>
        <dbReference type="EMBL" id="SDD68350.1"/>
    </source>
</evidence>
<dbReference type="GO" id="GO:0000287">
    <property type="term" value="F:magnesium ion binding"/>
    <property type="evidence" value="ECO:0007669"/>
    <property type="project" value="UniProtKB-UniRule"/>
</dbReference>
<comment type="pathway">
    <text evidence="6">Quinol/quinone metabolism; menaquinone biosynthesis.</text>
</comment>
<dbReference type="GO" id="GO:0070204">
    <property type="term" value="F:2-succinyl-5-enolpyruvyl-6-hydroxy-3-cyclohexene-1-carboxylic-acid synthase activity"/>
    <property type="evidence" value="ECO:0007669"/>
    <property type="project" value="UniProtKB-UniRule"/>
</dbReference>
<dbReference type="CDD" id="cd02009">
    <property type="entry name" value="TPP_SHCHC_synthase"/>
    <property type="match status" value="1"/>
</dbReference>
<dbReference type="Pfam" id="PF02775">
    <property type="entry name" value="TPP_enzyme_C"/>
    <property type="match status" value="1"/>
</dbReference>
<dbReference type="GO" id="GO:0030145">
    <property type="term" value="F:manganese ion binding"/>
    <property type="evidence" value="ECO:0007669"/>
    <property type="project" value="UniProtKB-UniRule"/>
</dbReference>
<protein>
    <recommendedName>
        <fullName evidence="6">2-succinyl-5-enolpyruvyl-6-hydroxy-3-cyclohexene-1-carboxylate synthase</fullName>
        <shortName evidence="6">SEPHCHC synthase</shortName>
        <ecNumber evidence="6">2.2.1.9</ecNumber>
    </recommendedName>
    <alternativeName>
        <fullName evidence="6">Menaquinone biosynthesis protein MenD</fullName>
    </alternativeName>
</protein>
<dbReference type="AlphaFoldDB" id="A0A1G6WQX8"/>
<evidence type="ECO:0000259" key="7">
    <source>
        <dbReference type="Pfam" id="PF02775"/>
    </source>
</evidence>
<keyword evidence="1 6" id="KW-0808">Transferase</keyword>
<dbReference type="Pfam" id="PF02776">
    <property type="entry name" value="TPP_enzyme_N"/>
    <property type="match status" value="1"/>
</dbReference>
<dbReference type="CDD" id="cd07037">
    <property type="entry name" value="TPP_PYR_MenD"/>
    <property type="match status" value="1"/>
</dbReference>
<keyword evidence="4 6" id="KW-0786">Thiamine pyrophosphate</keyword>
<dbReference type="STRING" id="675864.SAMN04489747_1510"/>
<feature type="domain" description="Thiamine pyrophosphate enzyme TPP-binding" evidence="7">
    <location>
        <begin position="399"/>
        <end position="523"/>
    </location>
</feature>
<sequence length="550" mass="56734">MSAVEPGSEQPVSVRAAMVLVAELAALGVREVVLSPGSRNAPLAYAVEAADRAGLLRLHVRVDERSAGFTALGMARGSGAPVVLVTTSGTAVANLHPAVLEADHAQVPLVVVSADRPAAMLDTGANQTTRQVGLFAESVRVAARLAADERSLDALPAVARRLVLAARGDLSRTPGPVHLNLELDDPLTPTAPLDALPAGHPLRTTSAAPASITLPADDGTVVLVGDATPAAGAAARRLAEEAGVPLLSEPSGNARSGPSAVAGYRLLLDGPLGRGITRVVCVGHPTLSRPVTRLLSRRDVELVVLSDGSRWVDPGHRASSVAQAVSIPAGDGSWLDRWRTADRELGARLADLLAAEPWPNGPALAAAVAGSLGAADIWLLGSSQSVRDADLAPVWGASAPQVHANRGLAGIDGTVSTAVGLSLGTGRGVTALVGDLTFLHDANGLLIGPDEPRADVRVVVANDRGGAIFATLEQGRPELAAPFERLFGTPHRVDLRALAAAHGVKHRPVRDQDELTDLLSRRITGLEVVEVALDRSGRRDLDARIRALAP</sequence>
<evidence type="ECO:0000259" key="8">
    <source>
        <dbReference type="Pfam" id="PF02776"/>
    </source>
</evidence>
<dbReference type="Gene3D" id="3.40.50.1220">
    <property type="entry name" value="TPP-binding domain"/>
    <property type="match status" value="1"/>
</dbReference>
<gene>
    <name evidence="6" type="primary">menD</name>
    <name evidence="9" type="ORF">SAMN04489747_1510</name>
</gene>
<dbReference type="EMBL" id="LT629688">
    <property type="protein sequence ID" value="SDD68350.1"/>
    <property type="molecule type" value="Genomic_DNA"/>
</dbReference>
<dbReference type="EC" id="2.2.1.9" evidence="6"/>
<dbReference type="SUPFAM" id="SSF52518">
    <property type="entry name" value="Thiamin diphosphate-binding fold (THDP-binding)"/>
    <property type="match status" value="2"/>
</dbReference>
<keyword evidence="5 6" id="KW-0464">Manganese</keyword>
<dbReference type="Gene3D" id="3.40.50.970">
    <property type="match status" value="2"/>
</dbReference>
<dbReference type="InterPro" id="IPR004433">
    <property type="entry name" value="MenaQ_synth_MenD"/>
</dbReference>
<comment type="function">
    <text evidence="6">Catalyzes the thiamine diphosphate-dependent decarboxylation of 2-oxoglutarate and the subsequent addition of the resulting succinic semialdehyde-thiamine pyrophosphate anion to isochorismate to yield 2-succinyl-5-enolpyruvyl-6-hydroxy-3-cyclohexene-1-carboxylate (SEPHCHC).</text>
</comment>
<accession>A0A1G6WQX8</accession>
<dbReference type="GO" id="GO:0030976">
    <property type="term" value="F:thiamine pyrophosphate binding"/>
    <property type="evidence" value="ECO:0007669"/>
    <property type="project" value="UniProtKB-UniRule"/>
</dbReference>
<dbReference type="RefSeq" id="WP_331712561.1">
    <property type="nucleotide sequence ID" value="NZ_LT629688.1"/>
</dbReference>
<comment type="subunit">
    <text evidence="6">Homodimer.</text>
</comment>
<proteinExistence type="inferred from homology"/>
<dbReference type="Proteomes" id="UP000198546">
    <property type="component" value="Chromosome i"/>
</dbReference>
<evidence type="ECO:0000256" key="2">
    <source>
        <dbReference type="ARBA" id="ARBA00022723"/>
    </source>
</evidence>
<evidence type="ECO:0000313" key="10">
    <source>
        <dbReference type="Proteomes" id="UP000198546"/>
    </source>
</evidence>
<comment type="cofactor">
    <cofactor evidence="6">
        <name>Mg(2+)</name>
        <dbReference type="ChEBI" id="CHEBI:18420"/>
    </cofactor>
    <cofactor evidence="6">
        <name>Mn(2+)</name>
        <dbReference type="ChEBI" id="CHEBI:29035"/>
    </cofactor>
</comment>
<keyword evidence="6" id="KW-0474">Menaquinone biosynthesis</keyword>
<dbReference type="UniPathway" id="UPA00079"/>
<name>A0A1G6WQX8_9ACTN</name>
<dbReference type="InterPro" id="IPR011766">
    <property type="entry name" value="TPP_enzyme_TPP-bd"/>
</dbReference>
<comment type="similarity">
    <text evidence="6">Belongs to the TPP enzyme family. MenD subfamily.</text>
</comment>
<keyword evidence="2 6" id="KW-0479">Metal-binding</keyword>
<evidence type="ECO:0000256" key="6">
    <source>
        <dbReference type="HAMAP-Rule" id="MF_01659"/>
    </source>
</evidence>
<keyword evidence="10" id="KW-1185">Reference proteome</keyword>
<evidence type="ECO:0000256" key="1">
    <source>
        <dbReference type="ARBA" id="ARBA00022679"/>
    </source>
</evidence>
<comment type="cofactor">
    <cofactor evidence="6">
        <name>thiamine diphosphate</name>
        <dbReference type="ChEBI" id="CHEBI:58937"/>
    </cofactor>
    <text evidence="6">Binds 1 thiamine pyrophosphate per subunit.</text>
</comment>
<feature type="domain" description="Thiamine pyrophosphate enzyme N-terminal TPP-binding" evidence="8">
    <location>
        <begin position="16"/>
        <end position="130"/>
    </location>
</feature>
<dbReference type="PIRSF" id="PIRSF004983">
    <property type="entry name" value="MenD"/>
    <property type="match status" value="1"/>
</dbReference>
<dbReference type="HAMAP" id="MF_01659">
    <property type="entry name" value="MenD"/>
    <property type="match status" value="1"/>
</dbReference>
<dbReference type="NCBIfam" id="TIGR00173">
    <property type="entry name" value="menD"/>
    <property type="match status" value="1"/>
</dbReference>
<evidence type="ECO:0000256" key="5">
    <source>
        <dbReference type="ARBA" id="ARBA00023211"/>
    </source>
</evidence>
<keyword evidence="3 6" id="KW-0460">Magnesium</keyword>
<evidence type="ECO:0000256" key="3">
    <source>
        <dbReference type="ARBA" id="ARBA00022842"/>
    </source>
</evidence>